<sequence>MAKVEIIEILGPDQRKKYLIKDNNTWAPFALAAEQAYPSKAVCINLSQVDPRVVAREESQNAEVNTRLIMQHSTDAERAPLEHQRAWLAANPNAQIAKPGTEKTPAWFLA</sequence>
<organism evidence="1 2">
    <name type="scientific">Puccinia triticina</name>
    <dbReference type="NCBI Taxonomy" id="208348"/>
    <lineage>
        <taxon>Eukaryota</taxon>
        <taxon>Fungi</taxon>
        <taxon>Dikarya</taxon>
        <taxon>Basidiomycota</taxon>
        <taxon>Pucciniomycotina</taxon>
        <taxon>Pucciniomycetes</taxon>
        <taxon>Pucciniales</taxon>
        <taxon>Pucciniaceae</taxon>
        <taxon>Puccinia</taxon>
    </lineage>
</organism>
<keyword evidence="2" id="KW-1185">Reference proteome</keyword>
<dbReference type="GeneID" id="77802487"/>
<dbReference type="EMBL" id="CP110431">
    <property type="protein sequence ID" value="WAQ89968.1"/>
    <property type="molecule type" value="Genomic_DNA"/>
</dbReference>
<reference evidence="1" key="1">
    <citation type="submission" date="2022-10" db="EMBL/GenBank/DDBJ databases">
        <title>Puccinia triticina Genome sequencing and assembly.</title>
        <authorList>
            <person name="Li C."/>
        </authorList>
    </citation>
    <scope>NUCLEOTIDE SEQUENCE</scope>
    <source>
        <strain evidence="1">Pt15</strain>
    </source>
</reference>
<proteinExistence type="predicted"/>
<evidence type="ECO:0000313" key="1">
    <source>
        <dbReference type="EMBL" id="WAQ89968.1"/>
    </source>
</evidence>
<gene>
    <name evidence="1" type="ORF">PtA15_11A660</name>
</gene>
<dbReference type="RefSeq" id="XP_053025523.1">
    <property type="nucleotide sequence ID" value="XM_053161592.1"/>
</dbReference>
<protein>
    <submittedName>
        <fullName evidence="1">Uncharacterized protein</fullName>
    </submittedName>
</protein>
<name>A0ABY7D047_9BASI</name>
<dbReference type="Proteomes" id="UP001164743">
    <property type="component" value="Chromosome 11A"/>
</dbReference>
<accession>A0ABY7D047</accession>
<evidence type="ECO:0000313" key="2">
    <source>
        <dbReference type="Proteomes" id="UP001164743"/>
    </source>
</evidence>